<reference evidence="3" key="1">
    <citation type="journal article" date="2019" name="Int. J. Syst. Evol. Microbiol.">
        <title>The Global Catalogue of Microorganisms (GCM) 10K type strain sequencing project: providing services to taxonomists for standard genome sequencing and annotation.</title>
        <authorList>
            <consortium name="The Broad Institute Genomics Platform"/>
            <consortium name="The Broad Institute Genome Sequencing Center for Infectious Disease"/>
            <person name="Wu L."/>
            <person name="Ma J."/>
        </authorList>
    </citation>
    <scope>NUCLEOTIDE SEQUENCE [LARGE SCALE GENOMIC DNA]</scope>
    <source>
        <strain evidence="3">CGMCC 4.1799</strain>
    </source>
</reference>
<protein>
    <submittedName>
        <fullName evidence="2">Uncharacterized protein</fullName>
    </submittedName>
</protein>
<keyword evidence="1" id="KW-1133">Transmembrane helix</keyword>
<organism evidence="2 3">
    <name type="scientific">Marinobacter koreensis</name>
    <dbReference type="NCBI Taxonomy" id="335974"/>
    <lineage>
        <taxon>Bacteria</taxon>
        <taxon>Pseudomonadati</taxon>
        <taxon>Pseudomonadota</taxon>
        <taxon>Gammaproteobacteria</taxon>
        <taxon>Pseudomonadales</taxon>
        <taxon>Marinobacteraceae</taxon>
        <taxon>Marinobacter</taxon>
    </lineage>
</organism>
<proteinExistence type="predicted"/>
<keyword evidence="1" id="KW-0812">Transmembrane</keyword>
<keyword evidence="1" id="KW-0472">Membrane</keyword>
<feature type="transmembrane region" description="Helical" evidence="1">
    <location>
        <begin position="47"/>
        <end position="73"/>
    </location>
</feature>
<evidence type="ECO:0000313" key="3">
    <source>
        <dbReference type="Proteomes" id="UP001596055"/>
    </source>
</evidence>
<feature type="transmembrane region" description="Helical" evidence="1">
    <location>
        <begin position="16"/>
        <end position="35"/>
    </location>
</feature>
<dbReference type="EMBL" id="JBHSNL010000006">
    <property type="protein sequence ID" value="MFC5546726.1"/>
    <property type="molecule type" value="Genomic_DNA"/>
</dbReference>
<accession>A0ABW0RRP2</accession>
<dbReference type="Proteomes" id="UP001596055">
    <property type="component" value="Unassembled WGS sequence"/>
</dbReference>
<gene>
    <name evidence="2" type="ORF">ACFPQA_16795</name>
</gene>
<evidence type="ECO:0000256" key="1">
    <source>
        <dbReference type="SAM" id="Phobius"/>
    </source>
</evidence>
<keyword evidence="3" id="KW-1185">Reference proteome</keyword>
<comment type="caution">
    <text evidence="2">The sequence shown here is derived from an EMBL/GenBank/DDBJ whole genome shotgun (WGS) entry which is preliminary data.</text>
</comment>
<feature type="transmembrane region" description="Helical" evidence="1">
    <location>
        <begin position="85"/>
        <end position="103"/>
    </location>
</feature>
<sequence length="112" mass="12350">MSNADNPKPHPWRRPLLTLEFSALAVLLGSMLWLSDQAKQGVAISTAWLLLPTLASLGVFGSFIGLMYLRWVAASNAENRSRHKLIFSILALTLLGVWVYGIANTWLSLNAN</sequence>
<dbReference type="RefSeq" id="WP_248159027.1">
    <property type="nucleotide sequence ID" value="NZ_JAKZAJ010000004.1"/>
</dbReference>
<name>A0ABW0RRP2_9GAMM</name>
<evidence type="ECO:0000313" key="2">
    <source>
        <dbReference type="EMBL" id="MFC5546726.1"/>
    </source>
</evidence>